<accession>A0ABD1ZHP1</accession>
<proteinExistence type="predicted"/>
<dbReference type="Proteomes" id="UP001605036">
    <property type="component" value="Unassembled WGS sequence"/>
</dbReference>
<feature type="compositionally biased region" description="Basic and acidic residues" evidence="1">
    <location>
        <begin position="95"/>
        <end position="106"/>
    </location>
</feature>
<keyword evidence="3" id="KW-1185">Reference proteome</keyword>
<comment type="caution">
    <text evidence="2">The sequence shown here is derived from an EMBL/GenBank/DDBJ whole genome shotgun (WGS) entry which is preliminary data.</text>
</comment>
<dbReference type="EMBL" id="JBHFFA010000001">
    <property type="protein sequence ID" value="KAL2650465.1"/>
    <property type="molecule type" value="Genomic_DNA"/>
</dbReference>
<dbReference type="Pfam" id="PF07207">
    <property type="entry name" value="Lir1"/>
    <property type="match status" value="1"/>
</dbReference>
<dbReference type="PANTHER" id="PTHR36762:SF2">
    <property type="entry name" value="LIGHT-REGULATED PROTEIN 1, CHLOROPLASTIC"/>
    <property type="match status" value="1"/>
</dbReference>
<dbReference type="AlphaFoldDB" id="A0ABD1ZHP1"/>
<evidence type="ECO:0000313" key="2">
    <source>
        <dbReference type="EMBL" id="KAL2650465.1"/>
    </source>
</evidence>
<feature type="region of interest" description="Disordered" evidence="1">
    <location>
        <begin position="92"/>
        <end position="117"/>
    </location>
</feature>
<protein>
    <submittedName>
        <fullName evidence="2">Uncharacterized protein</fullName>
    </submittedName>
</protein>
<evidence type="ECO:0000256" key="1">
    <source>
        <dbReference type="SAM" id="MobiDB-lite"/>
    </source>
</evidence>
<dbReference type="PANTHER" id="PTHR36762">
    <property type="entry name" value="LIGHT-REGULATED PROTEIN 1, CHLOROPLASTIC"/>
    <property type="match status" value="1"/>
</dbReference>
<dbReference type="InterPro" id="IPR009856">
    <property type="entry name" value="Lir1"/>
</dbReference>
<gene>
    <name evidence="2" type="ORF">R1flu_018593</name>
</gene>
<reference evidence="2 3" key="1">
    <citation type="submission" date="2024-09" db="EMBL/GenBank/DDBJ databases">
        <title>Chromosome-scale assembly of Riccia fluitans.</title>
        <authorList>
            <person name="Paukszto L."/>
            <person name="Sawicki J."/>
            <person name="Karawczyk K."/>
            <person name="Piernik-Szablinska J."/>
            <person name="Szczecinska M."/>
            <person name="Mazdziarz M."/>
        </authorList>
    </citation>
    <scope>NUCLEOTIDE SEQUENCE [LARGE SCALE GENOMIC DNA]</scope>
    <source>
        <strain evidence="2">Rf_01</strain>
        <tissue evidence="2">Aerial parts of the thallus</tissue>
    </source>
</reference>
<organism evidence="2 3">
    <name type="scientific">Riccia fluitans</name>
    <dbReference type="NCBI Taxonomy" id="41844"/>
    <lineage>
        <taxon>Eukaryota</taxon>
        <taxon>Viridiplantae</taxon>
        <taxon>Streptophyta</taxon>
        <taxon>Embryophyta</taxon>
        <taxon>Marchantiophyta</taxon>
        <taxon>Marchantiopsida</taxon>
        <taxon>Marchantiidae</taxon>
        <taxon>Marchantiales</taxon>
        <taxon>Ricciaceae</taxon>
        <taxon>Riccia</taxon>
    </lineage>
</organism>
<evidence type="ECO:0000313" key="3">
    <source>
        <dbReference type="Proteomes" id="UP001605036"/>
    </source>
</evidence>
<sequence>MQAVMSTYCCNPTVGGVRSVPSVGIPQRNGIQVQRISTAPLRLNTRLSSVSVRAQPTEQELIFNYEEEKTTVFPAEACEELGGEYCGAEGVGPEVKPKAQAPKDEQPQAPSVDGVDRDYEEYKGDKTVFPGEACDDNLGLVQSFNTFVWKLRGCGLD</sequence>
<name>A0ABD1ZHP1_9MARC</name>